<protein>
    <submittedName>
        <fullName evidence="1">Uncharacterized protein</fullName>
    </submittedName>
</protein>
<reference evidence="1" key="1">
    <citation type="journal article" date="2020" name="Stud. Mycol.">
        <title>101 Dothideomycetes genomes: a test case for predicting lifestyles and emergence of pathogens.</title>
        <authorList>
            <person name="Haridas S."/>
            <person name="Albert R."/>
            <person name="Binder M."/>
            <person name="Bloem J."/>
            <person name="Labutti K."/>
            <person name="Salamov A."/>
            <person name="Andreopoulos B."/>
            <person name="Baker S."/>
            <person name="Barry K."/>
            <person name="Bills G."/>
            <person name="Bluhm B."/>
            <person name="Cannon C."/>
            <person name="Castanera R."/>
            <person name="Culley D."/>
            <person name="Daum C."/>
            <person name="Ezra D."/>
            <person name="Gonzalez J."/>
            <person name="Henrissat B."/>
            <person name="Kuo A."/>
            <person name="Liang C."/>
            <person name="Lipzen A."/>
            <person name="Lutzoni F."/>
            <person name="Magnuson J."/>
            <person name="Mondo S."/>
            <person name="Nolan M."/>
            <person name="Ohm R."/>
            <person name="Pangilinan J."/>
            <person name="Park H.-J."/>
            <person name="Ramirez L."/>
            <person name="Alfaro M."/>
            <person name="Sun H."/>
            <person name="Tritt A."/>
            <person name="Yoshinaga Y."/>
            <person name="Zwiers L.-H."/>
            <person name="Turgeon B."/>
            <person name="Goodwin S."/>
            <person name="Spatafora J."/>
            <person name="Crous P."/>
            <person name="Grigoriev I."/>
        </authorList>
    </citation>
    <scope>NUCLEOTIDE SEQUENCE</scope>
    <source>
        <strain evidence="1">CBS 480.64</strain>
    </source>
</reference>
<gene>
    <name evidence="1" type="ORF">K470DRAFT_266016</name>
</gene>
<proteinExistence type="predicted"/>
<name>A0A6A7BT73_9PEZI</name>
<dbReference type="EMBL" id="MU006009">
    <property type="protein sequence ID" value="KAF2858451.1"/>
    <property type="molecule type" value="Genomic_DNA"/>
</dbReference>
<dbReference type="AlphaFoldDB" id="A0A6A7BT73"/>
<accession>A0A6A7BT73</accession>
<organism evidence="1 2">
    <name type="scientific">Piedraia hortae CBS 480.64</name>
    <dbReference type="NCBI Taxonomy" id="1314780"/>
    <lineage>
        <taxon>Eukaryota</taxon>
        <taxon>Fungi</taxon>
        <taxon>Dikarya</taxon>
        <taxon>Ascomycota</taxon>
        <taxon>Pezizomycotina</taxon>
        <taxon>Dothideomycetes</taxon>
        <taxon>Dothideomycetidae</taxon>
        <taxon>Capnodiales</taxon>
        <taxon>Piedraiaceae</taxon>
        <taxon>Piedraia</taxon>
    </lineage>
</organism>
<dbReference type="Proteomes" id="UP000799421">
    <property type="component" value="Unassembled WGS sequence"/>
</dbReference>
<keyword evidence="2" id="KW-1185">Reference proteome</keyword>
<sequence length="190" mass="21297">MMRFFALDHEGFKLIFRVFLASRFPGVLHPHCRLIHLAQQAMLERFLAGGKHGLDPFSSESVPYSTGLAGTSSATTQGISRSGFWLEWAASSITDWRMPVIESSPQDPYTRENFQPVIDAFASVNLAINTHPRSALGFAKNLVKVLPTIKLLAILSFDRLVIGCIFHRFQADSSKAMDKNFVMMKEKVSY</sequence>
<evidence type="ECO:0000313" key="1">
    <source>
        <dbReference type="EMBL" id="KAF2858451.1"/>
    </source>
</evidence>
<evidence type="ECO:0000313" key="2">
    <source>
        <dbReference type="Proteomes" id="UP000799421"/>
    </source>
</evidence>